<proteinExistence type="predicted"/>
<gene>
    <name evidence="1" type="primary">VP4</name>
</gene>
<organism evidence="1">
    <name type="scientific">Fennes virus</name>
    <dbReference type="NCBI Taxonomy" id="2707218"/>
    <lineage>
        <taxon>Viruses</taxon>
        <taxon>Riboviria</taxon>
    </lineage>
</organism>
<sequence>MGSNVSTQINNYTVVGSSNNMEALAIDKTDQHARLDAQIAPTTGLNPATATFDTLSDWRSFMDLRVYGDDEDNYDFFARTGEWAGKISGAIKMVGAHMDKLAKIGSVIHETYAQPLQTVDNDEQVTGDIEAFSDGYSSIMEGTYLNDSYTTTGGRPRDVSSSSDPFSTYYGDFDSSDTSFDGWYSGAQAATKRFLSKASNVGKRVVARAGGAMSDRLGAGAISAPAEKVKHAFANGARAVVGAIKRGVEADADVHGGVVSTRTVSAVPPNDHIQKIAQNIPPRAVSGAMDRVSESGKDIGIAMVPKHSSAAPPVKVVGSTSLQEVVDKTPTAHGSVRDVRTKVGRIIRKMEQFDSDLLVLTPEEIPIGMFPVDTEEENLSMVDVFEALPIRAEALSGLTVRESGAIHGKFSSTLDATVKSMGAESNVAVKVVGGRAHSYRIMDLFWGPGETSDHDVHFSLELTTVMLFTSHSDPTDYGCGVLIGHRASSGGVTQGLIFPAFSGKQGTKMRVHGVVTWRLSLDVTSFRRNGLGEISSTKWDGTFVPVLYCKQDGISKISTCELGMRVSQVVVAPLLVKNYFIYDGARCRDKTIFHVVCRIRPDTTITSSNRDLVAMWERMCDVFDGVLGQMGALFRENERLTIIPTRFRCLLQSLGIESKGVPITTDQQAGNWLAEAALSIRRWPFIWATNPFFSLREQRKHLDAERLAACVVLVLLKVLPMTAFSTVNTRHRESVGQAVKTIQNWEVQHVRNQIGP</sequence>
<evidence type="ECO:0000313" key="1">
    <source>
        <dbReference type="EMBL" id="QIS88059.1"/>
    </source>
</evidence>
<dbReference type="EMBL" id="MT025168">
    <property type="protein sequence ID" value="QIS88059.1"/>
    <property type="molecule type" value="Genomic_RNA"/>
</dbReference>
<reference evidence="1" key="1">
    <citation type="submission" date="2020-01" db="EMBL/GenBank/DDBJ databases">
        <title>Sustained virome diversity in Antarctic penguins and their ticks: geographical connectedness and no evidence for low pathogen pressure.</title>
        <authorList>
            <person name="Wille M."/>
            <person name="Harvey E."/>
            <person name="Shi M."/>
            <person name="Gonzalez-Acuna D."/>
            <person name="Holmes E.C."/>
            <person name="Hurt A.C."/>
        </authorList>
    </citation>
    <scope>NUCLEOTIDE SEQUENCE</scope>
    <source>
        <strain evidence="1">Antarctic100</strain>
    </source>
</reference>
<protein>
    <submittedName>
        <fullName evidence="1">VP4</fullName>
    </submittedName>
</protein>
<accession>A0A6H0DH62</accession>
<name>A0A6H0DH62_9VIRU</name>